<name>A0A368W6B7_9BACL</name>
<proteinExistence type="predicted"/>
<dbReference type="SUPFAM" id="SSF51556">
    <property type="entry name" value="Metallo-dependent hydrolases"/>
    <property type="match status" value="1"/>
</dbReference>
<dbReference type="PANTHER" id="PTHR46124">
    <property type="entry name" value="D-AMINOACYL-TRNA DEACYLASE"/>
    <property type="match status" value="1"/>
</dbReference>
<dbReference type="InterPro" id="IPR001130">
    <property type="entry name" value="TatD-like"/>
</dbReference>
<keyword evidence="1" id="KW-0479">Metal-binding</keyword>
<accession>A0A368W6B7</accession>
<sequence>MAGLIDDEKTSESIASASYIDAHLHVDLYAAGERDELLKKAFEEGVVSVVAVSMHLQSSKVNRELALRYPGQLHPAYGFHPEQPIPSEAELEELFAWISLRHEAGEPFAIGEVGLPYYIRTDAEAAGAFFDEKPYLALLEQFAVLAASLDRPIVLHAVYEDADKTCDILAEHGVQKAHFHWFKGNEETVQRMIACGYMVSVTPDVAYEEEIRRIVEQYPLELLMVETDGPWPFEGPFAGEPTRPAMAADAAAHIAQIKQLTAEQTANILLANTRRFYGL</sequence>
<protein>
    <submittedName>
        <fullName evidence="2">TatD DNase family protein</fullName>
    </submittedName>
</protein>
<evidence type="ECO:0000256" key="1">
    <source>
        <dbReference type="PIRSR" id="PIRSR005902-1"/>
    </source>
</evidence>
<dbReference type="Gene3D" id="3.20.20.140">
    <property type="entry name" value="Metal-dependent hydrolases"/>
    <property type="match status" value="1"/>
</dbReference>
<feature type="binding site" evidence="1">
    <location>
        <position position="180"/>
    </location>
    <ligand>
        <name>a divalent metal cation</name>
        <dbReference type="ChEBI" id="CHEBI:60240"/>
        <label>2</label>
    </ligand>
</feature>
<evidence type="ECO:0000313" key="2">
    <source>
        <dbReference type="EMBL" id="RCW50065.1"/>
    </source>
</evidence>
<evidence type="ECO:0000313" key="3">
    <source>
        <dbReference type="Proteomes" id="UP000252415"/>
    </source>
</evidence>
<organism evidence="2 3">
    <name type="scientific">Paenibacillus prosopidis</name>
    <dbReference type="NCBI Taxonomy" id="630520"/>
    <lineage>
        <taxon>Bacteria</taxon>
        <taxon>Bacillati</taxon>
        <taxon>Bacillota</taxon>
        <taxon>Bacilli</taxon>
        <taxon>Bacillales</taxon>
        <taxon>Paenibacillaceae</taxon>
        <taxon>Paenibacillus</taxon>
    </lineage>
</organism>
<feature type="binding site" evidence="1">
    <location>
        <position position="112"/>
    </location>
    <ligand>
        <name>a divalent metal cation</name>
        <dbReference type="ChEBI" id="CHEBI:60240"/>
        <label>1</label>
    </ligand>
</feature>
<keyword evidence="3" id="KW-1185">Reference proteome</keyword>
<dbReference type="EMBL" id="QPJD01000003">
    <property type="protein sequence ID" value="RCW50065.1"/>
    <property type="molecule type" value="Genomic_DNA"/>
</dbReference>
<feature type="binding site" evidence="1">
    <location>
        <position position="25"/>
    </location>
    <ligand>
        <name>a divalent metal cation</name>
        <dbReference type="ChEBI" id="CHEBI:60240"/>
        <label>1</label>
    </ligand>
</feature>
<gene>
    <name evidence="2" type="ORF">DFP97_10382</name>
</gene>
<dbReference type="GO" id="GO:0016788">
    <property type="term" value="F:hydrolase activity, acting on ester bonds"/>
    <property type="evidence" value="ECO:0007669"/>
    <property type="project" value="InterPro"/>
</dbReference>
<feature type="binding site" evidence="1">
    <location>
        <position position="228"/>
    </location>
    <ligand>
        <name>a divalent metal cation</name>
        <dbReference type="ChEBI" id="CHEBI:60240"/>
        <label>1</label>
    </ligand>
</feature>
<dbReference type="PANTHER" id="PTHR46124:SF2">
    <property type="entry name" value="D-AMINOACYL-TRNA DEACYLASE"/>
    <property type="match status" value="1"/>
</dbReference>
<reference evidence="2 3" key="1">
    <citation type="submission" date="2018-07" db="EMBL/GenBank/DDBJ databases">
        <title>Genomic Encyclopedia of Type Strains, Phase III (KMG-III): the genomes of soil and plant-associated and newly described type strains.</title>
        <authorList>
            <person name="Whitman W."/>
        </authorList>
    </citation>
    <scope>NUCLEOTIDE SEQUENCE [LARGE SCALE GENOMIC DNA]</scope>
    <source>
        <strain evidence="2 3">CECT 7506</strain>
    </source>
</reference>
<dbReference type="InterPro" id="IPR032466">
    <property type="entry name" value="Metal_Hydrolase"/>
</dbReference>
<feature type="binding site" evidence="1">
    <location>
        <position position="156"/>
    </location>
    <ligand>
        <name>a divalent metal cation</name>
        <dbReference type="ChEBI" id="CHEBI:60240"/>
        <label>2</label>
    </ligand>
</feature>
<feature type="binding site" evidence="1">
    <location>
        <position position="23"/>
    </location>
    <ligand>
        <name>a divalent metal cation</name>
        <dbReference type="ChEBI" id="CHEBI:60240"/>
        <label>1</label>
    </ligand>
</feature>
<dbReference type="PIRSF" id="PIRSF005902">
    <property type="entry name" value="DNase_TatD"/>
    <property type="match status" value="1"/>
</dbReference>
<comment type="caution">
    <text evidence="2">The sequence shown here is derived from an EMBL/GenBank/DDBJ whole genome shotgun (WGS) entry which is preliminary data.</text>
</comment>
<dbReference type="GO" id="GO:0046872">
    <property type="term" value="F:metal ion binding"/>
    <property type="evidence" value="ECO:0007669"/>
    <property type="project" value="UniProtKB-KW"/>
</dbReference>
<dbReference type="Pfam" id="PF01026">
    <property type="entry name" value="TatD_DNase"/>
    <property type="match status" value="1"/>
</dbReference>
<dbReference type="Proteomes" id="UP000252415">
    <property type="component" value="Unassembled WGS sequence"/>
</dbReference>
<dbReference type="RefSeq" id="WP_181873364.1">
    <property type="nucleotide sequence ID" value="NZ_QPJD01000003.1"/>
</dbReference>
<dbReference type="AlphaFoldDB" id="A0A368W6B7"/>